<dbReference type="GO" id="GO:0002188">
    <property type="term" value="P:translation reinitiation"/>
    <property type="evidence" value="ECO:0007669"/>
    <property type="project" value="TreeGrafter"/>
</dbReference>
<dbReference type="InterPro" id="IPR036877">
    <property type="entry name" value="SUI1_dom_sf"/>
</dbReference>
<sequence length="179" mass="20250">MSKRSETYEYCPRVLPHPDVEYPLTVQYCGECSMPIEYCEFSHCPEKCKQWLEKNLPEIFEQLSTVTEDTETKKKSRQVRGGKGSGVKKPVQQKITLFRASRGKNKYTTSVIGLDTFGIDLKVASKFFGQKFATGSSATSNNGEIVIQGDVKDDLLDLIPEKWPEIPMDAIEDLGDMKR</sequence>
<evidence type="ECO:0000256" key="1">
    <source>
        <dbReference type="ARBA" id="ARBA00007514"/>
    </source>
</evidence>
<dbReference type="Pfam" id="PF21023">
    <property type="entry name" value="DENR_N"/>
    <property type="match status" value="1"/>
</dbReference>
<accession>A0A0X3NWZ5</accession>
<dbReference type="PANTHER" id="PTHR12789">
    <property type="entry name" value="DENSITY-REGULATED PROTEIN HOMOLOG"/>
    <property type="match status" value="1"/>
</dbReference>
<dbReference type="GO" id="GO:0003729">
    <property type="term" value="F:mRNA binding"/>
    <property type="evidence" value="ECO:0007669"/>
    <property type="project" value="TreeGrafter"/>
</dbReference>
<evidence type="ECO:0000259" key="2">
    <source>
        <dbReference type="PROSITE" id="PS50296"/>
    </source>
</evidence>
<reference evidence="3" key="1">
    <citation type="submission" date="2016-01" db="EMBL/GenBank/DDBJ databases">
        <title>Reference transcriptome for the parasite Schistocephalus solidus: insights into the molecular evolution of parasitism.</title>
        <authorList>
            <person name="Hebert F.O."/>
            <person name="Grambauer S."/>
            <person name="Barber I."/>
            <person name="Landry C.R."/>
            <person name="Aubin-Horth N."/>
        </authorList>
    </citation>
    <scope>NUCLEOTIDE SEQUENCE</scope>
</reference>
<dbReference type="AlphaFoldDB" id="A0A0X3NWZ5"/>
<dbReference type="GO" id="GO:0001731">
    <property type="term" value="P:formation of translation preinitiation complex"/>
    <property type="evidence" value="ECO:0007669"/>
    <property type="project" value="TreeGrafter"/>
</dbReference>
<comment type="similarity">
    <text evidence="1">Belongs to the DENR family.</text>
</comment>
<dbReference type="InterPro" id="IPR048517">
    <property type="entry name" value="DENR_N"/>
</dbReference>
<name>A0A0X3NWZ5_SCHSO</name>
<dbReference type="EMBL" id="GEEE01019555">
    <property type="protein sequence ID" value="JAP43670.1"/>
    <property type="molecule type" value="Transcribed_RNA"/>
</dbReference>
<gene>
    <name evidence="3" type="primary">DENR</name>
    <name evidence="3" type="ORF">TR15570</name>
</gene>
<dbReference type="CDD" id="cd11607">
    <property type="entry name" value="DENR_C"/>
    <property type="match status" value="1"/>
</dbReference>
<dbReference type="PROSITE" id="PS50296">
    <property type="entry name" value="SUI1"/>
    <property type="match status" value="1"/>
</dbReference>
<dbReference type="InterPro" id="IPR050318">
    <property type="entry name" value="DENR/SUI1_TIF"/>
</dbReference>
<protein>
    <submittedName>
        <fullName evidence="3">Density-regulated protein</fullName>
    </submittedName>
</protein>
<proteinExistence type="inferred from homology"/>
<dbReference type="Pfam" id="PF01253">
    <property type="entry name" value="SUI1"/>
    <property type="match status" value="1"/>
</dbReference>
<organism evidence="3">
    <name type="scientific">Schistocephalus solidus</name>
    <name type="common">Tapeworm</name>
    <dbReference type="NCBI Taxonomy" id="70667"/>
    <lineage>
        <taxon>Eukaryota</taxon>
        <taxon>Metazoa</taxon>
        <taxon>Spiralia</taxon>
        <taxon>Lophotrochozoa</taxon>
        <taxon>Platyhelminthes</taxon>
        <taxon>Cestoda</taxon>
        <taxon>Eucestoda</taxon>
        <taxon>Diphyllobothriidea</taxon>
        <taxon>Diphyllobothriidae</taxon>
        <taxon>Schistocephalus</taxon>
    </lineage>
</organism>
<dbReference type="Gene3D" id="3.30.780.10">
    <property type="entry name" value="SUI1-like domain"/>
    <property type="match status" value="1"/>
</dbReference>
<dbReference type="InterPro" id="IPR001950">
    <property type="entry name" value="SUI1"/>
</dbReference>
<dbReference type="GO" id="GO:0003743">
    <property type="term" value="F:translation initiation factor activity"/>
    <property type="evidence" value="ECO:0007669"/>
    <property type="project" value="InterPro"/>
</dbReference>
<dbReference type="PANTHER" id="PTHR12789:SF0">
    <property type="entry name" value="DENSITY-REGULATED PROTEIN"/>
    <property type="match status" value="1"/>
</dbReference>
<dbReference type="InterPro" id="IPR046447">
    <property type="entry name" value="DENR_C"/>
</dbReference>
<feature type="domain" description="SUI1" evidence="2">
    <location>
        <begin position="95"/>
        <end position="163"/>
    </location>
</feature>
<evidence type="ECO:0000313" key="3">
    <source>
        <dbReference type="EMBL" id="JAP43670.1"/>
    </source>
</evidence>
<dbReference type="SUPFAM" id="SSF55159">
    <property type="entry name" value="eIF1-like"/>
    <property type="match status" value="1"/>
</dbReference>